<feature type="compositionally biased region" description="Basic and acidic residues" evidence="1">
    <location>
        <begin position="21"/>
        <end position="34"/>
    </location>
</feature>
<comment type="caution">
    <text evidence="2">The sequence shown here is derived from an EMBL/GenBank/DDBJ whole genome shotgun (WGS) entry which is preliminary data.</text>
</comment>
<dbReference type="AlphaFoldDB" id="A0A645GPU7"/>
<proteinExistence type="predicted"/>
<protein>
    <submittedName>
        <fullName evidence="2">Uncharacterized protein</fullName>
    </submittedName>
</protein>
<accession>A0A645GPU7</accession>
<sequence length="98" mass="10799">MGQKEITQNGVEGEAGYPLADRQHQHGGRAVDRVTGRNLVAAGLQEIRRGSILARRRRTQDREDRADGDVHVNVGRAIQRVEHQQVLAAGVASRQRNG</sequence>
<feature type="region of interest" description="Disordered" evidence="1">
    <location>
        <begin position="1"/>
        <end position="34"/>
    </location>
</feature>
<reference evidence="2" key="1">
    <citation type="submission" date="2019-08" db="EMBL/GenBank/DDBJ databases">
        <authorList>
            <person name="Kucharzyk K."/>
            <person name="Murdoch R.W."/>
            <person name="Higgins S."/>
            <person name="Loffler F."/>
        </authorList>
    </citation>
    <scope>NUCLEOTIDE SEQUENCE</scope>
</reference>
<name>A0A645GPU7_9ZZZZ</name>
<dbReference type="EMBL" id="VSSQ01079075">
    <property type="protein sequence ID" value="MPN28695.1"/>
    <property type="molecule type" value="Genomic_DNA"/>
</dbReference>
<organism evidence="2">
    <name type="scientific">bioreactor metagenome</name>
    <dbReference type="NCBI Taxonomy" id="1076179"/>
    <lineage>
        <taxon>unclassified sequences</taxon>
        <taxon>metagenomes</taxon>
        <taxon>ecological metagenomes</taxon>
    </lineage>
</organism>
<evidence type="ECO:0000313" key="2">
    <source>
        <dbReference type="EMBL" id="MPN28695.1"/>
    </source>
</evidence>
<gene>
    <name evidence="2" type="ORF">SDC9_176140</name>
</gene>
<evidence type="ECO:0000256" key="1">
    <source>
        <dbReference type="SAM" id="MobiDB-lite"/>
    </source>
</evidence>
<feature type="compositionally biased region" description="Polar residues" evidence="1">
    <location>
        <begin position="1"/>
        <end position="10"/>
    </location>
</feature>